<dbReference type="Pfam" id="PF20180">
    <property type="entry name" value="UQCC2_CBP6"/>
    <property type="match status" value="1"/>
</dbReference>
<evidence type="ECO:0000256" key="4">
    <source>
        <dbReference type="ARBA" id="ARBA00023271"/>
    </source>
</evidence>
<dbReference type="GO" id="GO:0034551">
    <property type="term" value="P:mitochondrial respiratory chain complex III assembly"/>
    <property type="evidence" value="ECO:0007669"/>
    <property type="project" value="TreeGrafter"/>
</dbReference>
<proteinExistence type="predicted"/>
<accession>A0A085NHV9</accession>
<name>A0A085NHV9_9BILA</name>
<evidence type="ECO:0000313" key="8">
    <source>
        <dbReference type="EMBL" id="KFD69055.1"/>
    </source>
</evidence>
<dbReference type="EMBL" id="KL367499">
    <property type="protein sequence ID" value="KFD69055.1"/>
    <property type="molecule type" value="Genomic_DNA"/>
</dbReference>
<comment type="subcellular location">
    <subcellularLocation>
        <location evidence="1">Mitochondrion matrix</location>
        <location evidence="1">Mitochondrion nucleoid</location>
    </subcellularLocation>
</comment>
<gene>
    <name evidence="8" type="ORF">M514_11566</name>
</gene>
<evidence type="ECO:0000256" key="7">
    <source>
        <dbReference type="SAM" id="MobiDB-lite"/>
    </source>
</evidence>
<protein>
    <recommendedName>
        <fullName evidence="6">Mitochondrial nucleoid factor 1</fullName>
    </recommendedName>
    <alternativeName>
        <fullName evidence="5">Mitochondrial protein M19</fullName>
    </alternativeName>
</protein>
<keyword evidence="3" id="KW-0496">Mitochondrion</keyword>
<feature type="compositionally biased region" description="Polar residues" evidence="7">
    <location>
        <begin position="1"/>
        <end position="22"/>
    </location>
</feature>
<dbReference type="PANTHER" id="PTHR34260:SF1">
    <property type="entry name" value="UBIQUINOL-CYTOCHROME-C REDUCTASE COMPLEX ASSEMBLY FACTOR 2"/>
    <property type="match status" value="1"/>
</dbReference>
<dbReference type="PANTHER" id="PTHR34260">
    <property type="entry name" value="UBIQUINOL-CYTOCHROME-C REDUCTASE COMPLEX ASSEMBLY FACTOR 2"/>
    <property type="match status" value="1"/>
</dbReference>
<evidence type="ECO:0000256" key="3">
    <source>
        <dbReference type="ARBA" id="ARBA00023128"/>
    </source>
</evidence>
<evidence type="ECO:0000256" key="6">
    <source>
        <dbReference type="ARBA" id="ARBA00032983"/>
    </source>
</evidence>
<evidence type="ECO:0000256" key="2">
    <source>
        <dbReference type="ARBA" id="ARBA00022946"/>
    </source>
</evidence>
<dbReference type="GO" id="GO:0042645">
    <property type="term" value="C:mitochondrial nucleoid"/>
    <property type="evidence" value="ECO:0007669"/>
    <property type="project" value="UniProtKB-SubCell"/>
</dbReference>
<keyword evidence="4" id="KW-1135">Mitochondrion nucleoid</keyword>
<evidence type="ECO:0000256" key="5">
    <source>
        <dbReference type="ARBA" id="ARBA00031206"/>
    </source>
</evidence>
<sequence length="219" mass="25007">MDESGGPTSVGSIETQPSGQNLQPQRPQQMSSRRYRLFLNLCKRWPVDDLKSKSGRDLGSRIREEVVSRFDQADNTIITDEAACDRIYEALRDLVNDRHRHDFALNIETGVMGRTLEECRLLTSDESYSTLDRHFTFTGKLKAKLIEWGILSRSNVHSKVSASETNMPIDVNQIFHFQFVDVRLVNGRIQYKIGTCQQRFGSFVNFAACFNASLNCLLH</sequence>
<reference evidence="8" key="1">
    <citation type="journal article" date="2014" name="Nat. Genet.">
        <title>Genome and transcriptome of the porcine whipworm Trichuris suis.</title>
        <authorList>
            <person name="Jex A.R."/>
            <person name="Nejsum P."/>
            <person name="Schwarz E.M."/>
            <person name="Hu L."/>
            <person name="Young N.D."/>
            <person name="Hall R.S."/>
            <person name="Korhonen P.K."/>
            <person name="Liao S."/>
            <person name="Thamsborg S."/>
            <person name="Xia J."/>
            <person name="Xu P."/>
            <person name="Wang S."/>
            <person name="Scheerlinck J.P."/>
            <person name="Hofmann A."/>
            <person name="Sternberg P.W."/>
            <person name="Wang J."/>
            <person name="Gasser R.B."/>
        </authorList>
    </citation>
    <scope>NUCLEOTIDE SEQUENCE [LARGE SCALE GENOMIC DNA]</scope>
    <source>
        <strain evidence="8">DCEP-RM93F</strain>
    </source>
</reference>
<evidence type="ECO:0000256" key="1">
    <source>
        <dbReference type="ARBA" id="ARBA00004436"/>
    </source>
</evidence>
<dbReference type="InterPro" id="IPR037698">
    <property type="entry name" value="UQCC2"/>
</dbReference>
<feature type="region of interest" description="Disordered" evidence="7">
    <location>
        <begin position="1"/>
        <end position="30"/>
    </location>
</feature>
<keyword evidence="2" id="KW-0809">Transit peptide</keyword>
<dbReference type="AlphaFoldDB" id="A0A085NHV9"/>
<organism evidence="8">
    <name type="scientific">Trichuris suis</name>
    <name type="common">pig whipworm</name>
    <dbReference type="NCBI Taxonomy" id="68888"/>
    <lineage>
        <taxon>Eukaryota</taxon>
        <taxon>Metazoa</taxon>
        <taxon>Ecdysozoa</taxon>
        <taxon>Nematoda</taxon>
        <taxon>Enoplea</taxon>
        <taxon>Dorylaimia</taxon>
        <taxon>Trichinellida</taxon>
        <taxon>Trichuridae</taxon>
        <taxon>Trichuris</taxon>
    </lineage>
</organism>
<dbReference type="Proteomes" id="UP000030758">
    <property type="component" value="Unassembled WGS sequence"/>
</dbReference>